<keyword evidence="2" id="KW-0645">Protease</keyword>
<evidence type="ECO:0000256" key="3">
    <source>
        <dbReference type="ARBA" id="ARBA00022801"/>
    </source>
</evidence>
<dbReference type="Proteomes" id="UP000515121">
    <property type="component" value="Unplaced"/>
</dbReference>
<dbReference type="InterPro" id="IPR021109">
    <property type="entry name" value="Peptidase_aspartic_dom_sf"/>
</dbReference>
<accession>A0A6P5WPM8</accession>
<evidence type="ECO:0000256" key="2">
    <source>
        <dbReference type="ARBA" id="ARBA00022670"/>
    </source>
</evidence>
<evidence type="ECO:0000259" key="4">
    <source>
        <dbReference type="PROSITE" id="PS51767"/>
    </source>
</evidence>
<gene>
    <name evidence="6" type="primary">LOC111276141</name>
</gene>
<dbReference type="GeneID" id="111276141"/>
<organism evidence="5 6">
    <name type="scientific">Durio zibethinus</name>
    <name type="common">Durian</name>
    <dbReference type="NCBI Taxonomy" id="66656"/>
    <lineage>
        <taxon>Eukaryota</taxon>
        <taxon>Viridiplantae</taxon>
        <taxon>Streptophyta</taxon>
        <taxon>Embryophyta</taxon>
        <taxon>Tracheophyta</taxon>
        <taxon>Spermatophyta</taxon>
        <taxon>Magnoliopsida</taxon>
        <taxon>eudicotyledons</taxon>
        <taxon>Gunneridae</taxon>
        <taxon>Pentapetalae</taxon>
        <taxon>rosids</taxon>
        <taxon>malvids</taxon>
        <taxon>Malvales</taxon>
        <taxon>Malvaceae</taxon>
        <taxon>Helicteroideae</taxon>
        <taxon>Durio</taxon>
    </lineage>
</organism>
<dbReference type="Pfam" id="PF14543">
    <property type="entry name" value="TAXi_N"/>
    <property type="match status" value="1"/>
</dbReference>
<dbReference type="OrthoDB" id="1072226at2759"/>
<name>A0A6P5WPM8_DURZI</name>
<dbReference type="InterPro" id="IPR051708">
    <property type="entry name" value="Plant_Aspart_Prot_A1"/>
</dbReference>
<dbReference type="InterPro" id="IPR032799">
    <property type="entry name" value="TAXi_C"/>
</dbReference>
<evidence type="ECO:0000256" key="1">
    <source>
        <dbReference type="ARBA" id="ARBA00007447"/>
    </source>
</evidence>
<keyword evidence="5" id="KW-1185">Reference proteome</keyword>
<dbReference type="KEGG" id="dzi:111276141"/>
<dbReference type="Gene3D" id="2.40.70.10">
    <property type="entry name" value="Acid Proteases"/>
    <property type="match status" value="2"/>
</dbReference>
<evidence type="ECO:0000313" key="6">
    <source>
        <dbReference type="RefSeq" id="XP_022717682.1"/>
    </source>
</evidence>
<dbReference type="SUPFAM" id="SSF50630">
    <property type="entry name" value="Acid proteases"/>
    <property type="match status" value="1"/>
</dbReference>
<comment type="similarity">
    <text evidence="1">Belongs to the peptidase A1 family.</text>
</comment>
<dbReference type="Pfam" id="PF14541">
    <property type="entry name" value="TAXi_C"/>
    <property type="match status" value="1"/>
</dbReference>
<feature type="domain" description="Peptidase A1" evidence="4">
    <location>
        <begin position="78"/>
        <end position="428"/>
    </location>
</feature>
<dbReference type="GO" id="GO:0005576">
    <property type="term" value="C:extracellular region"/>
    <property type="evidence" value="ECO:0007669"/>
    <property type="project" value="TreeGrafter"/>
</dbReference>
<proteinExistence type="inferred from homology"/>
<keyword evidence="3" id="KW-0378">Hydrolase</keyword>
<sequence>MLQNRVLPFNKDEVNCLLVTLSQLHFAFSSSNPTGLSLRAVLDDSPESPLYHIENLTSAERGGSDNIRIGIFRDGLFYVVGFTIGSQRHPVKLLMDSGGGLIWTQCQPCKNCFPRNLGIYDPRVSRGYGILPCDHPFCDGDGRIYNCVNGVCVYDVRYGGGASTRGVASLEAFHFLIDRSNIKTFNNVIFGCSDDNRDIFFKNTDISGIFGLSMARDSMASQFSPLIHARFSYCLVPFIDAIPRPLVLRFGEDIPQLPPQHVQTTMFLPKPGSNYYDLDLLDISVANHRLGFHPYTFRTRPNGLGGCFIDSGALFSVIDSDTIGVNAYQAVVTVFEAYCGSGGLRRTTADPNFGVCYEYPTNYHDFASITFHFNGADYTVDGQYGHYFGRGYFCVAIITGNFGTVLGAWHQQNKRIIYDAGIGGLQFADEQCINDVL</sequence>
<dbReference type="PROSITE" id="PS51767">
    <property type="entry name" value="PEPTIDASE_A1"/>
    <property type="match status" value="1"/>
</dbReference>
<dbReference type="PANTHER" id="PTHR47967">
    <property type="entry name" value="OS07G0603500 PROTEIN-RELATED"/>
    <property type="match status" value="1"/>
</dbReference>
<evidence type="ECO:0000313" key="5">
    <source>
        <dbReference type="Proteomes" id="UP000515121"/>
    </source>
</evidence>
<dbReference type="RefSeq" id="XP_022717682.1">
    <property type="nucleotide sequence ID" value="XM_022861947.1"/>
</dbReference>
<protein>
    <submittedName>
        <fullName evidence="6">Aspartic proteinase nepenthesin-1-like</fullName>
    </submittedName>
</protein>
<dbReference type="PANTHER" id="PTHR47967:SF123">
    <property type="entry name" value="ASPARTIC PROTEINASE NEPENTHESIN-1-LIKE"/>
    <property type="match status" value="1"/>
</dbReference>
<dbReference type="AlphaFoldDB" id="A0A6P5WPM8"/>
<dbReference type="GO" id="GO:0008233">
    <property type="term" value="F:peptidase activity"/>
    <property type="evidence" value="ECO:0007669"/>
    <property type="project" value="UniProtKB-KW"/>
</dbReference>
<reference evidence="6" key="1">
    <citation type="submission" date="2025-08" db="UniProtKB">
        <authorList>
            <consortium name="RefSeq"/>
        </authorList>
    </citation>
    <scope>IDENTIFICATION</scope>
    <source>
        <tissue evidence="6">Fruit stalk</tissue>
    </source>
</reference>
<dbReference type="InterPro" id="IPR032861">
    <property type="entry name" value="TAXi_N"/>
</dbReference>
<dbReference type="GO" id="GO:0006508">
    <property type="term" value="P:proteolysis"/>
    <property type="evidence" value="ECO:0007669"/>
    <property type="project" value="UniProtKB-KW"/>
</dbReference>
<dbReference type="InterPro" id="IPR033121">
    <property type="entry name" value="PEPTIDASE_A1"/>
</dbReference>